<name>A0A177A4L3_9PEZI</name>
<evidence type="ECO:0000256" key="5">
    <source>
        <dbReference type="ARBA" id="ARBA00023128"/>
    </source>
</evidence>
<evidence type="ECO:0000256" key="3">
    <source>
        <dbReference type="ARBA" id="ARBA00004370"/>
    </source>
</evidence>
<sequence>MGGLVVKKAYVLGKHDKQYSGLIAQVYGNLFLATPHRGAQYAKVLNNILSTCPLVTAPKAYVAELDTQSSSLQDINEQFRIYWEELQLGITKVIIVEKESGILGYPQETSMPLNADHHSICKFESPVDANYVTVRTY</sequence>
<proteinExistence type="predicted"/>
<gene>
    <name evidence="7" type="ORF">VC83_06681</name>
</gene>
<dbReference type="InterPro" id="IPR052374">
    <property type="entry name" value="SERAC1"/>
</dbReference>
<evidence type="ECO:0000256" key="4">
    <source>
        <dbReference type="ARBA" id="ARBA00022824"/>
    </source>
</evidence>
<evidence type="ECO:0000256" key="2">
    <source>
        <dbReference type="ARBA" id="ARBA00004240"/>
    </source>
</evidence>
<dbReference type="RefSeq" id="XP_024321706.1">
    <property type="nucleotide sequence ID" value="XM_024470271.1"/>
</dbReference>
<dbReference type="AlphaFoldDB" id="A0A177A4L3"/>
<evidence type="ECO:0000256" key="6">
    <source>
        <dbReference type="ARBA" id="ARBA00023136"/>
    </source>
</evidence>
<accession>A0A177A4L3</accession>
<dbReference type="PANTHER" id="PTHR48182:SF2">
    <property type="entry name" value="PROTEIN SERAC1"/>
    <property type="match status" value="1"/>
</dbReference>
<dbReference type="PANTHER" id="PTHR48182">
    <property type="entry name" value="PROTEIN SERAC1"/>
    <property type="match status" value="1"/>
</dbReference>
<keyword evidence="4" id="KW-0256">Endoplasmic reticulum</keyword>
<reference evidence="7" key="1">
    <citation type="submission" date="2016-03" db="EMBL/GenBank/DDBJ databases">
        <title>Updated assembly of Pseudogymnoascus destructans, the fungus causing white-nose syndrome of bats.</title>
        <authorList>
            <person name="Palmer J.M."/>
            <person name="Drees K.P."/>
            <person name="Foster J.T."/>
            <person name="Lindner D.L."/>
        </authorList>
    </citation>
    <scope>NUCLEOTIDE SEQUENCE [LARGE SCALE GENOMIC DNA]</scope>
    <source>
        <strain evidence="7">20631-21</strain>
    </source>
</reference>
<dbReference type="OrthoDB" id="194358at2759"/>
<keyword evidence="5" id="KW-0496">Mitochondrion</keyword>
<dbReference type="GO" id="GO:0005783">
    <property type="term" value="C:endoplasmic reticulum"/>
    <property type="evidence" value="ECO:0007669"/>
    <property type="project" value="UniProtKB-SubCell"/>
</dbReference>
<organism evidence="7">
    <name type="scientific">Pseudogymnoascus destructans</name>
    <dbReference type="NCBI Taxonomy" id="655981"/>
    <lineage>
        <taxon>Eukaryota</taxon>
        <taxon>Fungi</taxon>
        <taxon>Dikarya</taxon>
        <taxon>Ascomycota</taxon>
        <taxon>Pezizomycotina</taxon>
        <taxon>Leotiomycetes</taxon>
        <taxon>Thelebolales</taxon>
        <taxon>Thelebolaceae</taxon>
        <taxon>Pseudogymnoascus</taxon>
    </lineage>
</organism>
<dbReference type="GO" id="GO:0005739">
    <property type="term" value="C:mitochondrion"/>
    <property type="evidence" value="ECO:0007669"/>
    <property type="project" value="UniProtKB-SubCell"/>
</dbReference>
<dbReference type="GeneID" id="36289737"/>
<dbReference type="EMBL" id="KV441404">
    <property type="protein sequence ID" value="OAF56412.1"/>
    <property type="molecule type" value="Genomic_DNA"/>
</dbReference>
<keyword evidence="6" id="KW-0472">Membrane</keyword>
<comment type="subcellular location">
    <subcellularLocation>
        <location evidence="2">Endoplasmic reticulum</location>
    </subcellularLocation>
    <subcellularLocation>
        <location evidence="3">Membrane</location>
    </subcellularLocation>
    <subcellularLocation>
        <location evidence="1">Mitochondrion</location>
    </subcellularLocation>
</comment>
<protein>
    <submittedName>
        <fullName evidence="7">Uncharacterized protein</fullName>
    </submittedName>
</protein>
<dbReference type="Proteomes" id="UP000077154">
    <property type="component" value="Unassembled WGS sequence"/>
</dbReference>
<evidence type="ECO:0000256" key="1">
    <source>
        <dbReference type="ARBA" id="ARBA00004173"/>
    </source>
</evidence>
<evidence type="ECO:0000313" key="7">
    <source>
        <dbReference type="EMBL" id="OAF56412.1"/>
    </source>
</evidence>
<dbReference type="GO" id="GO:0016020">
    <property type="term" value="C:membrane"/>
    <property type="evidence" value="ECO:0007669"/>
    <property type="project" value="UniProtKB-SubCell"/>
</dbReference>